<dbReference type="InterPro" id="IPR036134">
    <property type="entry name" value="Crypto/Photolyase_FAD-like_sf"/>
</dbReference>
<protein>
    <recommendedName>
        <fullName evidence="2">Photolyase/cryptochrome alpha/beta domain-containing protein</fullName>
    </recommendedName>
</protein>
<dbReference type="InterPro" id="IPR036155">
    <property type="entry name" value="Crypto/Photolyase_N_sf"/>
</dbReference>
<gene>
    <name evidence="3" type="ORF">LzC2_22440</name>
</gene>
<reference evidence="3 4" key="1">
    <citation type="journal article" date="2020" name="Syst. Appl. Microbiol.">
        <title>Alienimonas chondri sp. nov., a novel planctomycete isolated from the biofilm of the red alga Chondrus crispus.</title>
        <authorList>
            <person name="Vitorino I."/>
            <person name="Albuquerque L."/>
            <person name="Wiegand S."/>
            <person name="Kallscheuer N."/>
            <person name="da Costa M.S."/>
            <person name="Lobo-da-Cunha A."/>
            <person name="Jogler C."/>
            <person name="Lage O.M."/>
        </authorList>
    </citation>
    <scope>NUCLEOTIDE SEQUENCE [LARGE SCALE GENOMIC DNA]</scope>
    <source>
        <strain evidence="3 4">LzC2</strain>
    </source>
</reference>
<dbReference type="PROSITE" id="PS51645">
    <property type="entry name" value="PHR_CRY_ALPHA_BETA"/>
    <property type="match status" value="1"/>
</dbReference>
<evidence type="ECO:0000313" key="4">
    <source>
        <dbReference type="Proteomes" id="UP000609651"/>
    </source>
</evidence>
<comment type="cofactor">
    <cofactor evidence="1">
        <name>(6R)-5,10-methylene-5,6,7,8-tetrahydrofolate</name>
        <dbReference type="ChEBI" id="CHEBI:15636"/>
    </cofactor>
</comment>
<comment type="caution">
    <text evidence="3">The sequence shown here is derived from an EMBL/GenBank/DDBJ whole genome shotgun (WGS) entry which is preliminary data.</text>
</comment>
<organism evidence="3 4">
    <name type="scientific">Alienimonas chondri</name>
    <dbReference type="NCBI Taxonomy" id="2681879"/>
    <lineage>
        <taxon>Bacteria</taxon>
        <taxon>Pseudomonadati</taxon>
        <taxon>Planctomycetota</taxon>
        <taxon>Planctomycetia</taxon>
        <taxon>Planctomycetales</taxon>
        <taxon>Planctomycetaceae</taxon>
        <taxon>Alienimonas</taxon>
    </lineage>
</organism>
<dbReference type="InterPro" id="IPR014729">
    <property type="entry name" value="Rossmann-like_a/b/a_fold"/>
</dbReference>
<evidence type="ECO:0000256" key="1">
    <source>
        <dbReference type="ARBA" id="ARBA00001932"/>
    </source>
</evidence>
<dbReference type="SUPFAM" id="SSF48173">
    <property type="entry name" value="Cryptochrome/photolyase FAD-binding domain"/>
    <property type="match status" value="1"/>
</dbReference>
<dbReference type="Gene3D" id="1.10.579.10">
    <property type="entry name" value="DNA Cyclobutane Dipyrimidine Photolyase, subunit A, domain 3"/>
    <property type="match status" value="1"/>
</dbReference>
<dbReference type="EMBL" id="WTPX01000064">
    <property type="protein sequence ID" value="NNJ26164.1"/>
    <property type="molecule type" value="Genomic_DNA"/>
</dbReference>
<dbReference type="Proteomes" id="UP000609651">
    <property type="component" value="Unassembled WGS sequence"/>
</dbReference>
<keyword evidence="4" id="KW-1185">Reference proteome</keyword>
<dbReference type="Gene3D" id="3.40.50.620">
    <property type="entry name" value="HUPs"/>
    <property type="match status" value="1"/>
</dbReference>
<accession>A0ABX1VEK8</accession>
<dbReference type="PANTHER" id="PTHR10211:SF0">
    <property type="entry name" value="DEOXYRIBODIPYRIMIDINE PHOTO-LYASE"/>
    <property type="match status" value="1"/>
</dbReference>
<sequence length="467" mass="53801">MATSLIEPERLRRLTDADPRPGDYVLYWMQNAQRAEHNPALEFAARRANELKRPLLVCFGLTDDYPGANLRHYRFMLEGLAEVETSLKRRGIGFVLRAGEPDRVALDLAKDAAAMIVDRGYLRLQKQWRASVAAKLDGACEFTQVEGEVVVPVDLASDKREYAARTIRPKIKKHRDKFLVELSTTAVKKDAGGLSVEGDLDLSDVPALCDSLTLDREVGPVSQFFEGGTTAAKTRLRSLLDDGFESYAAHRNQPQTDDLSYLSMGLHFGQISPVEAALMALERYPEGENTDDFLEELIVRRELTHNYVHFTPRNYDSYDALPDWAQKTLAEHADDEREHVYTRQQLEDAETHDPYWNAAMREMRHTGYMHNYMRMYWGKKILEWTNTPEYGNRITREINDKYFIDGRDPNSYANVNWIYGLHDRPWTERDVFGKTRYMNANGLRRKCDIDGYVEKVDRLVERAESES</sequence>
<dbReference type="SUPFAM" id="SSF52425">
    <property type="entry name" value="Cryptochrome/photolyase, N-terminal domain"/>
    <property type="match status" value="1"/>
</dbReference>
<dbReference type="InterPro" id="IPR006050">
    <property type="entry name" value="DNA_photolyase_N"/>
</dbReference>
<name>A0ABX1VEK8_9PLAN</name>
<dbReference type="Pfam" id="PF00875">
    <property type="entry name" value="DNA_photolyase"/>
    <property type="match status" value="1"/>
</dbReference>
<evidence type="ECO:0000313" key="3">
    <source>
        <dbReference type="EMBL" id="NNJ26164.1"/>
    </source>
</evidence>
<dbReference type="Gene3D" id="1.25.40.80">
    <property type="match status" value="1"/>
</dbReference>
<dbReference type="InterPro" id="IPR052219">
    <property type="entry name" value="Photolyase_Class-2"/>
</dbReference>
<proteinExistence type="predicted"/>
<feature type="domain" description="Photolyase/cryptochrome alpha/beta" evidence="2">
    <location>
        <begin position="23"/>
        <end position="153"/>
    </location>
</feature>
<dbReference type="RefSeq" id="WP_171186915.1">
    <property type="nucleotide sequence ID" value="NZ_WTPX01000064.1"/>
</dbReference>
<dbReference type="PANTHER" id="PTHR10211">
    <property type="entry name" value="DEOXYRIBODIPYRIMIDINE PHOTOLYASE"/>
    <property type="match status" value="1"/>
</dbReference>
<evidence type="ECO:0000259" key="2">
    <source>
        <dbReference type="PROSITE" id="PS51645"/>
    </source>
</evidence>